<dbReference type="EMBL" id="VLTL01000036">
    <property type="protein sequence ID" value="KAA0167001.1"/>
    <property type="molecule type" value="Genomic_DNA"/>
</dbReference>
<dbReference type="Gene3D" id="1.10.472.80">
    <property type="entry name" value="Ypt/Rab-GAP domain of gyp1p, domain 3"/>
    <property type="match status" value="1"/>
</dbReference>
<feature type="compositionally biased region" description="Acidic residues" evidence="1">
    <location>
        <begin position="856"/>
        <end position="868"/>
    </location>
</feature>
<feature type="compositionally biased region" description="Low complexity" evidence="1">
    <location>
        <begin position="729"/>
        <end position="742"/>
    </location>
</feature>
<dbReference type="AlphaFoldDB" id="A0A5A8DT74"/>
<evidence type="ECO:0000259" key="2">
    <source>
        <dbReference type="PROSITE" id="PS50086"/>
    </source>
</evidence>
<evidence type="ECO:0000313" key="3">
    <source>
        <dbReference type="EMBL" id="KAA0167001.1"/>
    </source>
</evidence>
<evidence type="ECO:0000313" key="4">
    <source>
        <dbReference type="Proteomes" id="UP000324907"/>
    </source>
</evidence>
<comment type="caution">
    <text evidence="3">The sequence shown here is derived from an EMBL/GenBank/DDBJ whole genome shotgun (WGS) entry which is preliminary data.</text>
</comment>
<feature type="region of interest" description="Disordered" evidence="1">
    <location>
        <begin position="257"/>
        <end position="276"/>
    </location>
</feature>
<reference evidence="3 4" key="1">
    <citation type="submission" date="2019-07" db="EMBL/GenBank/DDBJ databases">
        <title>Genomes of Cafeteria roenbergensis.</title>
        <authorList>
            <person name="Fischer M.G."/>
            <person name="Hackl T."/>
            <person name="Roman M."/>
        </authorList>
    </citation>
    <scope>NUCLEOTIDE SEQUENCE [LARGE SCALE GENOMIC DNA]</scope>
    <source>
        <strain evidence="3 4">RCC970-E3</strain>
    </source>
</reference>
<feature type="domain" description="Rab-GAP TBC" evidence="2">
    <location>
        <begin position="364"/>
        <end position="553"/>
    </location>
</feature>
<feature type="region of interest" description="Disordered" evidence="1">
    <location>
        <begin position="783"/>
        <end position="934"/>
    </location>
</feature>
<dbReference type="PANTHER" id="PTHR47219">
    <property type="entry name" value="RAB GTPASE-ACTIVATING PROTEIN 1-LIKE"/>
    <property type="match status" value="1"/>
</dbReference>
<feature type="compositionally biased region" description="Acidic residues" evidence="1">
    <location>
        <begin position="877"/>
        <end position="891"/>
    </location>
</feature>
<dbReference type="Gene3D" id="1.10.8.270">
    <property type="entry name" value="putative rabgap domain of human tbc1 domain family member 14 like domains"/>
    <property type="match status" value="1"/>
</dbReference>
<dbReference type="PANTHER" id="PTHR47219:SF20">
    <property type="entry name" value="TBC1 DOMAIN FAMILY MEMBER 2B"/>
    <property type="match status" value="1"/>
</dbReference>
<dbReference type="SMART" id="SM00164">
    <property type="entry name" value="TBC"/>
    <property type="match status" value="1"/>
</dbReference>
<feature type="compositionally biased region" description="Low complexity" evidence="1">
    <location>
        <begin position="665"/>
        <end position="678"/>
    </location>
</feature>
<dbReference type="GO" id="GO:0031267">
    <property type="term" value="F:small GTPase binding"/>
    <property type="evidence" value="ECO:0007669"/>
    <property type="project" value="TreeGrafter"/>
</dbReference>
<dbReference type="InterPro" id="IPR050302">
    <property type="entry name" value="Rab_GAP_TBC_domain"/>
</dbReference>
<dbReference type="GO" id="GO:0005096">
    <property type="term" value="F:GTPase activator activity"/>
    <property type="evidence" value="ECO:0007669"/>
    <property type="project" value="TreeGrafter"/>
</dbReference>
<feature type="compositionally biased region" description="Gly residues" evidence="1">
    <location>
        <begin position="263"/>
        <end position="274"/>
    </location>
</feature>
<dbReference type="InterPro" id="IPR035969">
    <property type="entry name" value="Rab-GAP_TBC_sf"/>
</dbReference>
<feature type="compositionally biased region" description="Low complexity" evidence="1">
    <location>
        <begin position="783"/>
        <end position="804"/>
    </location>
</feature>
<feature type="region of interest" description="Disordered" evidence="1">
    <location>
        <begin position="621"/>
        <end position="641"/>
    </location>
</feature>
<sequence>MASDPLATSSRHQTVVFTEILLGIFLKPGPDERGAVIEHLQKNADGSAREAERTKVLRPGMKLIRVDDIRVEHADFIRIVDLIRTRGRPLKTVFADPSLPEFRDSFDFLCSEAQMRGELEYHKRTRAHRTSVDREWTAFLGGLASENPFGERGGRQAGPPSVAAQDGVKWLRRDARGVIAFDGGGGATGSEGGVTAAAGHGADFLLRTAESARGGDALRLLGLHSGAAPPSLSAAGPLRPGGGGAMSVAQASAGLGAGQWARPGGGIGGEGAGHPGDDELDEEAAAAEGTVRAMHVFKRCWRPGSVGVAKPMGNSTPEAARAAMRRGRAALLSEPGGAGPDGRPMASERREELRLRLQSLVSAGVPAAFRGSVWYAMSGAAAKRALHPPGYYATLSRCRADPEALRIREEGCAQDVPGGHPFFETDGAQEALARLLLAHVAHSPSVGYCQSLNFVAALLLWVMEEEEAFWVLDCLVHEILPPQFWSPDMTGCRAEQAVLAQLVEKFLPRLSRALDAAGLPLYMICTEWFVALFSTVLPVHTALRVWDCMFLHGTEALFRVAIALLSRAEAQLGALGIDFGDAGAAGPGSPSASSLTGMGGLFQLLKTLPYDVHDEDALIDAAFPPGDGTNGPSGRRHGAAGPAARIARFFRRSAGAASGAGSGRAAGNPSGSASSPGRTRSGQPGVRWGLSMGPDLLAEAREVAWRTLRQQGERSAGKGVPGRGRKRAVGGTSTPVAAAAPPAEEVTCSPSVAPADVPAAAAAVAVPAAESFAAVVRPLASPGAAPASIRAPQAAAPAATPARGGAEERRLGSFGSQDSQVEALEEEPEGGGSSPQSASDAGSADGDDLGMAADSADAEDGVDDDESAGGDGAGPEAVDEEASPDPLEQEGSDTSPPGADASASPTPQGGAAETEDDAGAGDDERADKGEAGRG</sequence>
<feature type="region of interest" description="Disordered" evidence="1">
    <location>
        <begin position="709"/>
        <end position="742"/>
    </location>
</feature>
<proteinExistence type="predicted"/>
<dbReference type="Proteomes" id="UP000324907">
    <property type="component" value="Unassembled WGS sequence"/>
</dbReference>
<dbReference type="PROSITE" id="PS50086">
    <property type="entry name" value="TBC_RABGAP"/>
    <property type="match status" value="1"/>
</dbReference>
<feature type="region of interest" description="Disordered" evidence="1">
    <location>
        <begin position="657"/>
        <end position="691"/>
    </location>
</feature>
<dbReference type="Pfam" id="PF00566">
    <property type="entry name" value="RabGAP-TBC"/>
    <property type="match status" value="1"/>
</dbReference>
<organism evidence="3 4">
    <name type="scientific">Cafeteria roenbergensis</name>
    <name type="common">Marine flagellate</name>
    <dbReference type="NCBI Taxonomy" id="33653"/>
    <lineage>
        <taxon>Eukaryota</taxon>
        <taxon>Sar</taxon>
        <taxon>Stramenopiles</taxon>
        <taxon>Bigyra</taxon>
        <taxon>Opalozoa</taxon>
        <taxon>Bicosoecida</taxon>
        <taxon>Cafeteriaceae</taxon>
        <taxon>Cafeteria</taxon>
    </lineage>
</organism>
<dbReference type="InterPro" id="IPR000195">
    <property type="entry name" value="Rab-GAP-TBC_dom"/>
</dbReference>
<name>A0A5A8DT74_CAFRO</name>
<evidence type="ECO:0000256" key="1">
    <source>
        <dbReference type="SAM" id="MobiDB-lite"/>
    </source>
</evidence>
<feature type="compositionally biased region" description="Low complexity" evidence="1">
    <location>
        <begin position="834"/>
        <end position="855"/>
    </location>
</feature>
<accession>A0A5A8DT74</accession>
<protein>
    <recommendedName>
        <fullName evidence="2">Rab-GAP TBC domain-containing protein</fullName>
    </recommendedName>
</protein>
<feature type="compositionally biased region" description="Basic and acidic residues" evidence="1">
    <location>
        <begin position="922"/>
        <end position="934"/>
    </location>
</feature>
<gene>
    <name evidence="3" type="ORF">FNF28_02924</name>
</gene>
<dbReference type="SUPFAM" id="SSF47923">
    <property type="entry name" value="Ypt/Rab-GAP domain of gyp1p"/>
    <property type="match status" value="2"/>
</dbReference>